<reference evidence="1 2" key="1">
    <citation type="journal article" date="2018" name="Vet. Microbiol.">
        <title>Clonal diversity and geographic distribution of methicillin-resistant Staphylococcus pseudintermedius from Australian animals: Discovery of novel sequence types.</title>
        <authorList>
            <person name="Worthing K.A."/>
            <person name="Abraham S."/>
            <person name="Coombs G.W."/>
            <person name="Pang S."/>
            <person name="Saputra S."/>
            <person name="Jordan D."/>
            <person name="Trott D.J."/>
            <person name="Norris J.M."/>
        </authorList>
    </citation>
    <scope>NUCLEOTIDE SEQUENCE [LARGE SCALE GENOMIC DNA]</scope>
    <source>
        <strain evidence="1 2">ST525 1</strain>
    </source>
</reference>
<protein>
    <submittedName>
        <fullName evidence="1">Uncharacterized protein</fullName>
    </submittedName>
</protein>
<sequence>MNQIRILLHDGTSLILPEDEILCEISDVLLSFTNPTDYLEIEKSYGRMLVLNKGYIVGINVEEVDEQWD</sequence>
<dbReference type="RefSeq" id="WP_096533177.1">
    <property type="nucleotide sequence ID" value="NZ_BAAFHQ010000006.1"/>
</dbReference>
<dbReference type="Proteomes" id="UP000246800">
    <property type="component" value="Unassembled WGS sequence"/>
</dbReference>
<comment type="caution">
    <text evidence="1">The sequence shown here is derived from an EMBL/GenBank/DDBJ whole genome shotgun (WGS) entry which is preliminary data.</text>
</comment>
<evidence type="ECO:0000313" key="2">
    <source>
        <dbReference type="Proteomes" id="UP000246800"/>
    </source>
</evidence>
<accession>A0A317YTZ1</accession>
<gene>
    <name evidence="1" type="ORF">DD902_04170</name>
</gene>
<proteinExistence type="predicted"/>
<dbReference type="AlphaFoldDB" id="A0A317YTZ1"/>
<name>A0A317YTZ1_STAPS</name>
<evidence type="ECO:0000313" key="1">
    <source>
        <dbReference type="EMBL" id="PWZ75863.1"/>
    </source>
</evidence>
<organism evidence="1 2">
    <name type="scientific">Staphylococcus pseudintermedius</name>
    <dbReference type="NCBI Taxonomy" id="283734"/>
    <lineage>
        <taxon>Bacteria</taxon>
        <taxon>Bacillati</taxon>
        <taxon>Bacillota</taxon>
        <taxon>Bacilli</taxon>
        <taxon>Bacillales</taxon>
        <taxon>Staphylococcaceae</taxon>
        <taxon>Staphylococcus</taxon>
        <taxon>Staphylococcus intermedius group</taxon>
    </lineage>
</organism>
<dbReference type="EMBL" id="QEIT01000021">
    <property type="protein sequence ID" value="PWZ75863.1"/>
    <property type="molecule type" value="Genomic_DNA"/>
</dbReference>